<dbReference type="AlphaFoldDB" id="A0A8J6QPB9"/>
<name>A0A8J6QPB9_9BACT</name>
<gene>
    <name evidence="1" type="ORF">ICT70_06200</name>
</gene>
<dbReference type="Gene3D" id="2.30.110.10">
    <property type="entry name" value="Electron Transport, Fmn-binding Protein, Chain A"/>
    <property type="match status" value="1"/>
</dbReference>
<protein>
    <submittedName>
        <fullName evidence="1">Pyridoxamine 5'-phosphate oxidase family protein</fullName>
    </submittedName>
</protein>
<keyword evidence="2" id="KW-1185">Reference proteome</keyword>
<sequence length="133" mass="15061">MTLNEYFSTSQGIGILSTADNLGNVTSAIYARPRVLADGTLVCLMRERLSYQNICTNPHATYMFIESAAGYQGVRLYLHKIDEMNDPQMAQQMTRKSLTARQDQEKGPKHLVRFRVEKSLALIGAQERRFTDS</sequence>
<dbReference type="InterPro" id="IPR012349">
    <property type="entry name" value="Split_barrel_FMN-bd"/>
</dbReference>
<dbReference type="RefSeq" id="WP_191154525.1">
    <property type="nucleotide sequence ID" value="NZ_JACWUN010000005.1"/>
</dbReference>
<dbReference type="Proteomes" id="UP000632828">
    <property type="component" value="Unassembled WGS sequence"/>
</dbReference>
<evidence type="ECO:0000313" key="1">
    <source>
        <dbReference type="EMBL" id="MBD1400256.1"/>
    </source>
</evidence>
<comment type="caution">
    <text evidence="1">The sequence shown here is derived from an EMBL/GenBank/DDBJ whole genome shotgun (WGS) entry which is preliminary data.</text>
</comment>
<accession>A0A8J6QPB9</accession>
<reference evidence="1" key="1">
    <citation type="submission" date="2020-09" db="EMBL/GenBank/DDBJ databases">
        <title>Pelobacter alkaliphilus sp. nov., a novel anaerobic arsenate-reducing bacterium from terrestrial mud volcano.</title>
        <authorList>
            <person name="Khomyakova M.A."/>
            <person name="Merkel A.Y."/>
            <person name="Slobodkin A.I."/>
        </authorList>
    </citation>
    <scope>NUCLEOTIDE SEQUENCE</scope>
    <source>
        <strain evidence="1">M08fum</strain>
    </source>
</reference>
<organism evidence="1 2">
    <name type="scientific">Pelovirga terrestris</name>
    <dbReference type="NCBI Taxonomy" id="2771352"/>
    <lineage>
        <taxon>Bacteria</taxon>
        <taxon>Pseudomonadati</taxon>
        <taxon>Thermodesulfobacteriota</taxon>
        <taxon>Desulfuromonadia</taxon>
        <taxon>Geobacterales</taxon>
        <taxon>Geobacteraceae</taxon>
        <taxon>Pelovirga</taxon>
    </lineage>
</organism>
<proteinExistence type="predicted"/>
<dbReference type="EMBL" id="JACWUN010000005">
    <property type="protein sequence ID" value="MBD1400256.1"/>
    <property type="molecule type" value="Genomic_DNA"/>
</dbReference>
<evidence type="ECO:0000313" key="2">
    <source>
        <dbReference type="Proteomes" id="UP000632828"/>
    </source>
</evidence>